<name>A0ACD3R7T8_LARCR</name>
<gene>
    <name evidence="1" type="ORF">E3U43_022114</name>
</gene>
<evidence type="ECO:0000313" key="2">
    <source>
        <dbReference type="Proteomes" id="UP000793456"/>
    </source>
</evidence>
<keyword evidence="2" id="KW-1185">Reference proteome</keyword>
<organism evidence="1 2">
    <name type="scientific">Larimichthys crocea</name>
    <name type="common">Large yellow croaker</name>
    <name type="synonym">Pseudosciaena crocea</name>
    <dbReference type="NCBI Taxonomy" id="215358"/>
    <lineage>
        <taxon>Eukaryota</taxon>
        <taxon>Metazoa</taxon>
        <taxon>Chordata</taxon>
        <taxon>Craniata</taxon>
        <taxon>Vertebrata</taxon>
        <taxon>Euteleostomi</taxon>
        <taxon>Actinopterygii</taxon>
        <taxon>Neopterygii</taxon>
        <taxon>Teleostei</taxon>
        <taxon>Neoteleostei</taxon>
        <taxon>Acanthomorphata</taxon>
        <taxon>Eupercaria</taxon>
        <taxon>Sciaenidae</taxon>
        <taxon>Larimichthys</taxon>
    </lineage>
</organism>
<dbReference type="Proteomes" id="UP000793456">
    <property type="component" value="Chromosome IX"/>
</dbReference>
<dbReference type="EMBL" id="CM011682">
    <property type="protein sequence ID" value="TMS15652.1"/>
    <property type="molecule type" value="Genomic_DNA"/>
</dbReference>
<reference evidence="1" key="1">
    <citation type="submission" date="2018-11" db="EMBL/GenBank/DDBJ databases">
        <title>The sequence and de novo assembly of Larimichthys crocea genome using PacBio and Hi-C technologies.</title>
        <authorList>
            <person name="Xu P."/>
            <person name="Chen B."/>
            <person name="Zhou Z."/>
            <person name="Ke Q."/>
            <person name="Wu Y."/>
            <person name="Bai H."/>
            <person name="Pu F."/>
        </authorList>
    </citation>
    <scope>NUCLEOTIDE SEQUENCE</scope>
    <source>
        <tissue evidence="1">Muscle</tissue>
    </source>
</reference>
<accession>A0ACD3R7T8</accession>
<protein>
    <submittedName>
        <fullName evidence="1">Uncharacterized protein</fullName>
    </submittedName>
</protein>
<comment type="caution">
    <text evidence="1">The sequence shown here is derived from an EMBL/GenBank/DDBJ whole genome shotgun (WGS) entry which is preliminary data.</text>
</comment>
<sequence length="547" mass="61409">MRRLFHATKQGYEHVNTAVHDALILLIKQLLYCFSRRLHKLQDGAVTDETQQEVKAKPVPRPWSKIKLKAKCDTSNNTTVDSVDRTSDTTNADSSQQPADHKKPQPVPPLPRPPMSKYVNLSKPPAEVNEGHRYVNSNPNTALNPPATSTETIECPPPPPRPAFPPPPPSNCIYKPLSTVRPEPEIFNDGSWQSRSSSAAFSVEEVGLYCTPDHSTDSYYPDRPAVPAWQPTLPLSTGPPLPPFRPPPTRTLQPESENTVHPDLPVLPDTDEHMTDITMMLRWLQRESKSHLMAPSFYGLSLEEEIRSFNERAMNVKKALRLYNLLLMKRKETLQEIITEFNSICRSLDKVQKKTQKIESAGVVAIIVGVAMVPFTLGLSLIATAVGVGMVLGANAKAKKKSVNKARVETLAFQYINEVGDLERCLDFILSGMDFILSGMDELRRHDLPRLQRARVQADAVNMAHLSKYVLTNNARKGSANTRLASPEKLLKTFIHELDQYFTKKGGQKLKKSNESKFSGRVHLLAENLQDDLDHMNSLWETFELYV</sequence>
<proteinExistence type="predicted"/>
<evidence type="ECO:0000313" key="1">
    <source>
        <dbReference type="EMBL" id="TMS15652.1"/>
    </source>
</evidence>